<dbReference type="InterPro" id="IPR042652">
    <property type="entry name" value="CACUL1"/>
</dbReference>
<accession>A0A0B7AP99</accession>
<evidence type="ECO:0000256" key="1">
    <source>
        <dbReference type="SAM" id="MobiDB-lite"/>
    </source>
</evidence>
<dbReference type="PANTHER" id="PTHR46636">
    <property type="entry name" value="CDK2-ASSOCIATED AND CULLIN DOMAIN-CONTAINING PROTEIN 1"/>
    <property type="match status" value="1"/>
</dbReference>
<dbReference type="GO" id="GO:0019901">
    <property type="term" value="F:protein kinase binding"/>
    <property type="evidence" value="ECO:0007669"/>
    <property type="project" value="TreeGrafter"/>
</dbReference>
<sequence>MCEPMESSFDLRIDSVHNPMTAQAAGGNITHQSSNVTTTMLRQLGSDNDENSSKTNNSFTPLLRPGSMVMMTLTEEDYEMQYWPKLKTAIDQLLNMKPGAYIPISYEQMY</sequence>
<evidence type="ECO:0000313" key="2">
    <source>
        <dbReference type="EMBL" id="CEK82407.1"/>
    </source>
</evidence>
<proteinExistence type="predicted"/>
<reference evidence="2" key="1">
    <citation type="submission" date="2014-12" db="EMBL/GenBank/DDBJ databases">
        <title>Insight into the proteome of Arion vulgaris.</title>
        <authorList>
            <person name="Aradska J."/>
            <person name="Bulat T."/>
            <person name="Smidak R."/>
            <person name="Sarate P."/>
            <person name="Gangsoo J."/>
            <person name="Sialana F."/>
            <person name="Bilban M."/>
            <person name="Lubec G."/>
        </authorList>
    </citation>
    <scope>NUCLEOTIDE SEQUENCE</scope>
    <source>
        <tissue evidence="2">Skin</tissue>
    </source>
</reference>
<dbReference type="PANTHER" id="PTHR46636:SF1">
    <property type="entry name" value="CDK2-ASSOCIATED AND CULLIN DOMAIN-CONTAINING PROTEIN 1"/>
    <property type="match status" value="1"/>
</dbReference>
<dbReference type="GO" id="GO:0000082">
    <property type="term" value="P:G1/S transition of mitotic cell cycle"/>
    <property type="evidence" value="ECO:0007669"/>
    <property type="project" value="TreeGrafter"/>
</dbReference>
<dbReference type="AlphaFoldDB" id="A0A0B7AP99"/>
<protein>
    <submittedName>
        <fullName evidence="2">Uncharacterized protein</fullName>
    </submittedName>
</protein>
<name>A0A0B7AP99_9EUPU</name>
<organism evidence="2">
    <name type="scientific">Arion vulgaris</name>
    <dbReference type="NCBI Taxonomy" id="1028688"/>
    <lineage>
        <taxon>Eukaryota</taxon>
        <taxon>Metazoa</taxon>
        <taxon>Spiralia</taxon>
        <taxon>Lophotrochozoa</taxon>
        <taxon>Mollusca</taxon>
        <taxon>Gastropoda</taxon>
        <taxon>Heterobranchia</taxon>
        <taxon>Euthyneura</taxon>
        <taxon>Panpulmonata</taxon>
        <taxon>Eupulmonata</taxon>
        <taxon>Stylommatophora</taxon>
        <taxon>Helicina</taxon>
        <taxon>Arionoidea</taxon>
        <taxon>Arionidae</taxon>
        <taxon>Arion</taxon>
    </lineage>
</organism>
<gene>
    <name evidence="2" type="primary">ORF131357</name>
</gene>
<feature type="non-terminal residue" evidence="2">
    <location>
        <position position="110"/>
    </location>
</feature>
<feature type="region of interest" description="Disordered" evidence="1">
    <location>
        <begin position="42"/>
        <end position="61"/>
    </location>
</feature>
<dbReference type="EMBL" id="HACG01035542">
    <property type="protein sequence ID" value="CEK82407.1"/>
    <property type="molecule type" value="Transcribed_RNA"/>
</dbReference>